<keyword evidence="5 6" id="KW-0472">Membrane</keyword>
<evidence type="ECO:0000256" key="3">
    <source>
        <dbReference type="ARBA" id="ARBA00022692"/>
    </source>
</evidence>
<evidence type="ECO:0000256" key="4">
    <source>
        <dbReference type="ARBA" id="ARBA00022989"/>
    </source>
</evidence>
<evidence type="ECO:0000256" key="2">
    <source>
        <dbReference type="ARBA" id="ARBA00009190"/>
    </source>
</evidence>
<feature type="transmembrane region" description="Helical" evidence="6">
    <location>
        <begin position="158"/>
        <end position="178"/>
    </location>
</feature>
<evidence type="ECO:0000313" key="7">
    <source>
        <dbReference type="EMBL" id="KAB1189102.1"/>
    </source>
</evidence>
<keyword evidence="4 6" id="KW-1133">Transmembrane helix</keyword>
<name>A0A643K2W6_9EURY</name>
<reference evidence="7" key="1">
    <citation type="submission" date="2019-09" db="EMBL/GenBank/DDBJ databases">
        <title>Genomic analysis of Haloferax sp. CBA1149.</title>
        <authorList>
            <person name="Roh S.W."/>
        </authorList>
    </citation>
    <scope>NUCLEOTIDE SEQUENCE</scope>
    <source>
        <strain evidence="7">CBA1149</strain>
    </source>
</reference>
<dbReference type="PANTHER" id="PTHR12608:SF1">
    <property type="entry name" value="TRANSMEMBRANE PROTEIN 165"/>
    <property type="match status" value="1"/>
</dbReference>
<gene>
    <name evidence="7" type="ORF">Hfx1149_14075</name>
</gene>
<comment type="caution">
    <text evidence="7">The sequence shown here is derived from an EMBL/GenBank/DDBJ whole genome shotgun (WGS) entry which is preliminary data.</text>
</comment>
<accession>A0A643K2W6</accession>
<evidence type="ECO:0000256" key="1">
    <source>
        <dbReference type="ARBA" id="ARBA00004141"/>
    </source>
</evidence>
<dbReference type="PANTHER" id="PTHR12608">
    <property type="entry name" value="TRANSMEMBRANE PROTEIN HTP-1 RELATED"/>
    <property type="match status" value="1"/>
</dbReference>
<dbReference type="GO" id="GO:0016020">
    <property type="term" value="C:membrane"/>
    <property type="evidence" value="ECO:0007669"/>
    <property type="project" value="UniProtKB-SubCell"/>
</dbReference>
<feature type="transmembrane region" description="Helical" evidence="6">
    <location>
        <begin position="39"/>
        <end position="58"/>
    </location>
</feature>
<dbReference type="Pfam" id="PF01169">
    <property type="entry name" value="GDT1"/>
    <property type="match status" value="2"/>
</dbReference>
<dbReference type="InterPro" id="IPR001727">
    <property type="entry name" value="GDT1-like"/>
</dbReference>
<dbReference type="GO" id="GO:0046873">
    <property type="term" value="F:metal ion transmembrane transporter activity"/>
    <property type="evidence" value="ECO:0007669"/>
    <property type="project" value="InterPro"/>
</dbReference>
<sequence length="231" mass="24386">MTGWTEILVVALVAQLAVLPGEKVQFIIAGLSTRFDPKVVVAAAGSAFALWTALEIAFGKALQTALPPVALDAFTAILFALFAVLLLRATPSKSGGTSLTDGGLPEFDATPSLFGRELSSKGFGGFFPIFAMMAAGEFGDKTQLVTIGLAVQYGAHPAVWAGEMLAIIPVSIANAYFFHRFSDRFDTRKAYLGAALLFGFFALETTVAIFTGFSAWETFVTGVSDVILALV</sequence>
<dbReference type="RefSeq" id="WP_151139270.1">
    <property type="nucleotide sequence ID" value="NZ_VZUS01000001.1"/>
</dbReference>
<keyword evidence="3 6" id="KW-0812">Transmembrane</keyword>
<organism evidence="7">
    <name type="scientific">Haloferax sp. CBA1149</name>
    <dbReference type="NCBI Taxonomy" id="2650753"/>
    <lineage>
        <taxon>Archaea</taxon>
        <taxon>Methanobacteriati</taxon>
        <taxon>Methanobacteriota</taxon>
        <taxon>Stenosarchaea group</taxon>
        <taxon>Halobacteria</taxon>
        <taxon>Halobacteriales</taxon>
        <taxon>Haloferacaceae</taxon>
        <taxon>Haloferax</taxon>
    </lineage>
</organism>
<comment type="subcellular location">
    <subcellularLocation>
        <location evidence="1">Membrane</location>
        <topology evidence="1">Multi-pass membrane protein</topology>
    </subcellularLocation>
</comment>
<protein>
    <submittedName>
        <fullName evidence="7">TMEM165/GDT1 family protein</fullName>
    </submittedName>
</protein>
<dbReference type="EMBL" id="VZUS01000001">
    <property type="protein sequence ID" value="KAB1189102.1"/>
    <property type="molecule type" value="Genomic_DNA"/>
</dbReference>
<dbReference type="AlphaFoldDB" id="A0A643K2W6"/>
<evidence type="ECO:0000256" key="5">
    <source>
        <dbReference type="ARBA" id="ARBA00023136"/>
    </source>
</evidence>
<feature type="transmembrane region" description="Helical" evidence="6">
    <location>
        <begin position="190"/>
        <end position="216"/>
    </location>
</feature>
<evidence type="ECO:0000256" key="6">
    <source>
        <dbReference type="SAM" id="Phobius"/>
    </source>
</evidence>
<comment type="similarity">
    <text evidence="2">Belongs to the GDT1 family.</text>
</comment>
<proteinExistence type="inferred from homology"/>
<feature type="transmembrane region" description="Helical" evidence="6">
    <location>
        <begin position="70"/>
        <end position="89"/>
    </location>
</feature>